<comment type="caution">
    <text evidence="1">The sequence shown here is derived from an EMBL/GenBank/DDBJ whole genome shotgun (WGS) entry which is preliminary data.</text>
</comment>
<sequence length="129" mass="15119">MEQVKKQTKEDFCRNSFKWGGIDIKWFDLTGMSPIDHERHAKIEMRHLHTQGHYVRFEVSIINKMSGCIDKKTFLFSDYLGPEDNETGIWTFAAVNYGGMYWWETGENAAPKSTRRICVAIENYIATFR</sequence>
<dbReference type="EMBL" id="BARU01005852">
    <property type="protein sequence ID" value="GAH42251.1"/>
    <property type="molecule type" value="Genomic_DNA"/>
</dbReference>
<proteinExistence type="predicted"/>
<dbReference type="AlphaFoldDB" id="X1F9E3"/>
<accession>X1F9E3</accession>
<protein>
    <submittedName>
        <fullName evidence="1">Uncharacterized protein</fullName>
    </submittedName>
</protein>
<evidence type="ECO:0000313" key="1">
    <source>
        <dbReference type="EMBL" id="GAH42251.1"/>
    </source>
</evidence>
<name>X1F9E3_9ZZZZ</name>
<gene>
    <name evidence="1" type="ORF">S03H2_11462</name>
</gene>
<organism evidence="1">
    <name type="scientific">marine sediment metagenome</name>
    <dbReference type="NCBI Taxonomy" id="412755"/>
    <lineage>
        <taxon>unclassified sequences</taxon>
        <taxon>metagenomes</taxon>
        <taxon>ecological metagenomes</taxon>
    </lineage>
</organism>
<reference evidence="1" key="1">
    <citation type="journal article" date="2014" name="Front. Microbiol.">
        <title>High frequency of phylogenetically diverse reductive dehalogenase-homologous genes in deep subseafloor sedimentary metagenomes.</title>
        <authorList>
            <person name="Kawai M."/>
            <person name="Futagami T."/>
            <person name="Toyoda A."/>
            <person name="Takaki Y."/>
            <person name="Nishi S."/>
            <person name="Hori S."/>
            <person name="Arai W."/>
            <person name="Tsubouchi T."/>
            <person name="Morono Y."/>
            <person name="Uchiyama I."/>
            <person name="Ito T."/>
            <person name="Fujiyama A."/>
            <person name="Inagaki F."/>
            <person name="Takami H."/>
        </authorList>
    </citation>
    <scope>NUCLEOTIDE SEQUENCE</scope>
    <source>
        <strain evidence="1">Expedition CK06-06</strain>
    </source>
</reference>